<dbReference type="GO" id="GO:0016758">
    <property type="term" value="F:hexosyltransferase activity"/>
    <property type="evidence" value="ECO:0007669"/>
    <property type="project" value="InterPro"/>
</dbReference>
<dbReference type="InterPro" id="IPR050519">
    <property type="entry name" value="Glycosyltransf_28_UgtP"/>
</dbReference>
<organism evidence="6 7">
    <name type="scientific">Brassica carinata</name>
    <name type="common">Ethiopian mustard</name>
    <name type="synonym">Abyssinian cabbage</name>
    <dbReference type="NCBI Taxonomy" id="52824"/>
    <lineage>
        <taxon>Eukaryota</taxon>
        <taxon>Viridiplantae</taxon>
        <taxon>Streptophyta</taxon>
        <taxon>Embryophyta</taxon>
        <taxon>Tracheophyta</taxon>
        <taxon>Spermatophyta</taxon>
        <taxon>Magnoliopsida</taxon>
        <taxon>eudicotyledons</taxon>
        <taxon>Gunneridae</taxon>
        <taxon>Pentapetalae</taxon>
        <taxon>rosids</taxon>
        <taxon>malvids</taxon>
        <taxon>Brassicales</taxon>
        <taxon>Brassicaceae</taxon>
        <taxon>Brassiceae</taxon>
        <taxon>Brassica</taxon>
    </lineage>
</organism>
<dbReference type="AlphaFoldDB" id="A0A8X8BGF1"/>
<comment type="caution">
    <text evidence="6">The sequence shown here is derived from an EMBL/GenBank/DDBJ whole genome shotgun (WGS) entry which is preliminary data.</text>
</comment>
<dbReference type="EMBL" id="JAAMPC010000001">
    <property type="protein sequence ID" value="KAG2333608.1"/>
    <property type="molecule type" value="Genomic_DNA"/>
</dbReference>
<dbReference type="OrthoDB" id="1663468at2759"/>
<keyword evidence="2" id="KW-0328">Glycosyltransferase</keyword>
<dbReference type="Pfam" id="PF06925">
    <property type="entry name" value="MGDG_synth"/>
    <property type="match status" value="1"/>
</dbReference>
<keyword evidence="4" id="KW-0408">Iron</keyword>
<evidence type="ECO:0000313" key="6">
    <source>
        <dbReference type="EMBL" id="KAG2333608.1"/>
    </source>
</evidence>
<dbReference type="Gene3D" id="2.60.120.330">
    <property type="entry name" value="B-lactam Antibiotic, Isopenicillin N Synthase, Chain"/>
    <property type="match status" value="1"/>
</dbReference>
<dbReference type="InterPro" id="IPR009695">
    <property type="entry name" value="Diacylglyc_glucosyltr_N"/>
</dbReference>
<dbReference type="PANTHER" id="PTHR43025:SF1">
    <property type="entry name" value="MONOGALACTOSYLDIACYLGLYCEROL SYNTHASE 2, CHLOROPLASTIC"/>
    <property type="match status" value="1"/>
</dbReference>
<keyword evidence="4" id="KW-0479">Metal-binding</keyword>
<gene>
    <name evidence="6" type="ORF">Bca52824_004788</name>
</gene>
<dbReference type="Pfam" id="PF03171">
    <property type="entry name" value="2OG-FeII_Oxy"/>
    <property type="match status" value="1"/>
</dbReference>
<dbReference type="PROSITE" id="PS51471">
    <property type="entry name" value="FE2OG_OXY"/>
    <property type="match status" value="1"/>
</dbReference>
<feature type="domain" description="Fe2OG dioxygenase" evidence="5">
    <location>
        <begin position="277"/>
        <end position="373"/>
    </location>
</feature>
<dbReference type="Proteomes" id="UP000886595">
    <property type="component" value="Unassembled WGS sequence"/>
</dbReference>
<evidence type="ECO:0000256" key="4">
    <source>
        <dbReference type="RuleBase" id="RU003682"/>
    </source>
</evidence>
<dbReference type="PANTHER" id="PTHR43025">
    <property type="entry name" value="MONOGALACTOSYLDIACYLGLYCEROL SYNTHASE"/>
    <property type="match status" value="1"/>
</dbReference>
<dbReference type="GO" id="GO:0046872">
    <property type="term" value="F:metal ion binding"/>
    <property type="evidence" value="ECO:0007669"/>
    <property type="project" value="UniProtKB-KW"/>
</dbReference>
<protein>
    <recommendedName>
        <fullName evidence="5">Fe2OG dioxygenase domain-containing protein</fullName>
    </recommendedName>
</protein>
<dbReference type="InterPro" id="IPR027443">
    <property type="entry name" value="IPNS-like_sf"/>
</dbReference>
<evidence type="ECO:0000259" key="5">
    <source>
        <dbReference type="PROSITE" id="PS51471"/>
    </source>
</evidence>
<evidence type="ECO:0000256" key="3">
    <source>
        <dbReference type="ARBA" id="ARBA00022679"/>
    </source>
</evidence>
<keyword evidence="3" id="KW-0808">Transferase</keyword>
<keyword evidence="4" id="KW-0560">Oxidoreductase</keyword>
<comment type="similarity">
    <text evidence="4">Belongs to the iron/ascorbate-dependent oxidoreductase family.</text>
</comment>
<dbReference type="SUPFAM" id="SSF51197">
    <property type="entry name" value="Clavaminate synthase-like"/>
    <property type="match status" value="1"/>
</dbReference>
<dbReference type="GO" id="GO:0016020">
    <property type="term" value="C:membrane"/>
    <property type="evidence" value="ECO:0007669"/>
    <property type="project" value="GOC"/>
</dbReference>
<dbReference type="InterPro" id="IPR044861">
    <property type="entry name" value="IPNS-like_FE2OG_OXY"/>
</dbReference>
<sequence length="420" mass="47354">MTTTTVMSIAEKVLERVYGSSKSTLSVADGGENEKIQRYTHHHVHKHSYDDSDDDVCYSDEDESAMELVQLGAERTKNVLILMSDTGGGHRASAEAIRDAFKIQYGDKYRIIVKDVWKEYTGWPLNDMENSYKFMVKHVQLWKVAFHTTSPKWVHSCYLAAIAAYSPRKFHPGVNRCYCPSQEVAKRALFDGLDESQVRVFGLPVRPSFARAVLVKDDLRKELEMDQDLRAVLLMGGGKPIGQMVVICGRNKKLASALEAIEWKIPVKDSRLKWRNGWELVTASSQKPDMVIGAKPHGDGSAFTLLLPDKDVEGLQFLKDGKWYKAPIVPDTILINVGDLMEIMSNGIYKSPVHRVVTNSEKERISVATFCVPSPDKEIQPVEGLVSEARPRLYKTVKKYVELYFDAYQQGLRPIEAALI</sequence>
<reference evidence="6 7" key="1">
    <citation type="submission" date="2020-02" db="EMBL/GenBank/DDBJ databases">
        <authorList>
            <person name="Ma Q."/>
            <person name="Huang Y."/>
            <person name="Song X."/>
            <person name="Pei D."/>
        </authorList>
    </citation>
    <scope>NUCLEOTIDE SEQUENCE [LARGE SCALE GENOMIC DNA]</scope>
    <source>
        <strain evidence="6">Sxm20200214</strain>
        <tissue evidence="6">Leaf</tissue>
    </source>
</reference>
<dbReference type="InterPro" id="IPR005123">
    <property type="entry name" value="Oxoglu/Fe-dep_dioxygenase_dom"/>
</dbReference>
<name>A0A8X8BGF1_BRACI</name>
<comment type="similarity">
    <text evidence="1">Belongs to the glycosyltransferase 28 family.</text>
</comment>
<evidence type="ECO:0000313" key="7">
    <source>
        <dbReference type="Proteomes" id="UP000886595"/>
    </source>
</evidence>
<proteinExistence type="inferred from homology"/>
<accession>A0A8X8BGF1</accession>
<dbReference type="GO" id="GO:0016491">
    <property type="term" value="F:oxidoreductase activity"/>
    <property type="evidence" value="ECO:0007669"/>
    <property type="project" value="UniProtKB-KW"/>
</dbReference>
<evidence type="ECO:0000256" key="1">
    <source>
        <dbReference type="ARBA" id="ARBA00006962"/>
    </source>
</evidence>
<keyword evidence="7" id="KW-1185">Reference proteome</keyword>
<evidence type="ECO:0000256" key="2">
    <source>
        <dbReference type="ARBA" id="ARBA00022676"/>
    </source>
</evidence>
<dbReference type="GO" id="GO:0009247">
    <property type="term" value="P:glycolipid biosynthetic process"/>
    <property type="evidence" value="ECO:0007669"/>
    <property type="project" value="InterPro"/>
</dbReference>